<organism evidence="2 3">
    <name type="scientific">Pseudomonas anguilliseptica</name>
    <dbReference type="NCBI Taxonomy" id="53406"/>
    <lineage>
        <taxon>Bacteria</taxon>
        <taxon>Pseudomonadati</taxon>
        <taxon>Pseudomonadota</taxon>
        <taxon>Gammaproteobacteria</taxon>
        <taxon>Pseudomonadales</taxon>
        <taxon>Pseudomonadaceae</taxon>
        <taxon>Pseudomonas</taxon>
    </lineage>
</organism>
<proteinExistence type="predicted"/>
<reference evidence="3" key="1">
    <citation type="submission" date="2016-10" db="EMBL/GenBank/DDBJ databases">
        <authorList>
            <person name="Varghese N."/>
            <person name="Submissions S."/>
        </authorList>
    </citation>
    <scope>NUCLEOTIDE SEQUENCE [LARGE SCALE GENOMIC DNA]</scope>
    <source>
        <strain evidence="3">DSM 12111</strain>
    </source>
</reference>
<name>A0A1H4R559_PSEAG</name>
<dbReference type="AlphaFoldDB" id="A0A1H4R559"/>
<dbReference type="Gene3D" id="3.40.30.10">
    <property type="entry name" value="Glutaredoxin"/>
    <property type="match status" value="1"/>
</dbReference>
<dbReference type="GO" id="GO:0045454">
    <property type="term" value="P:cell redox homeostasis"/>
    <property type="evidence" value="ECO:0007669"/>
    <property type="project" value="TreeGrafter"/>
</dbReference>
<feature type="domain" description="Glutaredoxin" evidence="1">
    <location>
        <begin position="35"/>
        <end position="93"/>
    </location>
</feature>
<evidence type="ECO:0000313" key="3">
    <source>
        <dbReference type="Proteomes" id="UP000242849"/>
    </source>
</evidence>
<dbReference type="OrthoDB" id="8991911at2"/>
<evidence type="ECO:0000313" key="2">
    <source>
        <dbReference type="EMBL" id="SEC26956.1"/>
    </source>
</evidence>
<sequence>MKKVILLLSALALFQHWDTVQRWFQPPLADRPGEVVLYATQWCGYCAKTREQLAQDQIAYREIDIEKDPAGQATFKALGGRGVPLLDIKGTLIHGYDPQAMRAAY</sequence>
<dbReference type="InterPro" id="IPR036249">
    <property type="entry name" value="Thioredoxin-like_sf"/>
</dbReference>
<dbReference type="Pfam" id="PF00462">
    <property type="entry name" value="Glutaredoxin"/>
    <property type="match status" value="1"/>
</dbReference>
<gene>
    <name evidence="2" type="ORF">SAMN05421553_0592</name>
</gene>
<dbReference type="PANTHER" id="PTHR34386:SF1">
    <property type="entry name" value="GLUTAREDOXIN-LIKE PROTEIN NRDH"/>
    <property type="match status" value="1"/>
</dbReference>
<dbReference type="RefSeq" id="WP_090248834.1">
    <property type="nucleotide sequence ID" value="NZ_CP156749.1"/>
</dbReference>
<dbReference type="PROSITE" id="PS51354">
    <property type="entry name" value="GLUTAREDOXIN_2"/>
    <property type="match status" value="1"/>
</dbReference>
<dbReference type="Proteomes" id="UP000242849">
    <property type="component" value="Unassembled WGS sequence"/>
</dbReference>
<accession>A0A1H4R559</accession>
<dbReference type="STRING" id="53406.SAMN05421553_0592"/>
<dbReference type="EMBL" id="FNSC01000001">
    <property type="protein sequence ID" value="SEC26956.1"/>
    <property type="molecule type" value="Genomic_DNA"/>
</dbReference>
<dbReference type="InterPro" id="IPR002109">
    <property type="entry name" value="Glutaredoxin"/>
</dbReference>
<dbReference type="GO" id="GO:0009055">
    <property type="term" value="F:electron transfer activity"/>
    <property type="evidence" value="ECO:0007669"/>
    <property type="project" value="TreeGrafter"/>
</dbReference>
<dbReference type="CDD" id="cd02976">
    <property type="entry name" value="NrdH"/>
    <property type="match status" value="1"/>
</dbReference>
<protein>
    <submittedName>
        <fullName evidence="2">Glutaredoxin</fullName>
    </submittedName>
</protein>
<dbReference type="PANTHER" id="PTHR34386">
    <property type="entry name" value="GLUTAREDOXIN"/>
    <property type="match status" value="1"/>
</dbReference>
<dbReference type="InterPro" id="IPR051548">
    <property type="entry name" value="Grx-like_ET"/>
</dbReference>
<evidence type="ECO:0000259" key="1">
    <source>
        <dbReference type="Pfam" id="PF00462"/>
    </source>
</evidence>
<dbReference type="SUPFAM" id="SSF52833">
    <property type="entry name" value="Thioredoxin-like"/>
    <property type="match status" value="1"/>
</dbReference>
<keyword evidence="3" id="KW-1185">Reference proteome</keyword>